<dbReference type="InterPro" id="IPR041588">
    <property type="entry name" value="Integrase_H2C2"/>
</dbReference>
<proteinExistence type="predicted"/>
<comment type="caution">
    <text evidence="3">The sequence shown here is derived from an EMBL/GenBank/DDBJ whole genome shotgun (WGS) entry which is preliminary data.</text>
</comment>
<dbReference type="InterPro" id="IPR001584">
    <property type="entry name" value="Integrase_cat-core"/>
</dbReference>
<dbReference type="PROSITE" id="PS50994">
    <property type="entry name" value="INTEGRASE"/>
    <property type="match status" value="1"/>
</dbReference>
<feature type="compositionally biased region" description="Polar residues" evidence="1">
    <location>
        <begin position="901"/>
        <end position="922"/>
    </location>
</feature>
<gene>
    <name evidence="3" type="primary">POL</name>
    <name evidence="3" type="ORF">T4E_7808</name>
</gene>
<protein>
    <submittedName>
        <fullName evidence="3">Retrovirus-related Pol polyprotein from transposon</fullName>
    </submittedName>
</protein>
<dbReference type="SUPFAM" id="SSF53098">
    <property type="entry name" value="Ribonuclease H-like"/>
    <property type="match status" value="1"/>
</dbReference>
<accession>A0A0V0XK92</accession>
<feature type="region of interest" description="Disordered" evidence="1">
    <location>
        <begin position="901"/>
        <end position="923"/>
    </location>
</feature>
<dbReference type="PANTHER" id="PTHR47331:SF1">
    <property type="entry name" value="GAG-LIKE PROTEIN"/>
    <property type="match status" value="1"/>
</dbReference>
<feature type="region of interest" description="Disordered" evidence="1">
    <location>
        <begin position="487"/>
        <end position="533"/>
    </location>
</feature>
<dbReference type="InterPro" id="IPR008042">
    <property type="entry name" value="Retrotrans_Pao"/>
</dbReference>
<dbReference type="PANTHER" id="PTHR47331">
    <property type="entry name" value="PHD-TYPE DOMAIN-CONTAINING PROTEIN"/>
    <property type="match status" value="1"/>
</dbReference>
<sequence>MALGIVWDSKEDIIIFPAVSVARPDQQMTKGGMLSVIMKIFDLLGYLSPFLVKAKCMLQILRRKGIDWNTPLPKNMMKDWQDWIADTSPIPEIRLPRCWLPAGADCIKELVMSKTRITPVKRVTLPRLELMAALITARLISFVKTSLEMEFSKVVCWTDSQIALRWIQGDSYRWKPFMENRVESILELADAQWWRHCPTADNPADILTRVCRLKDLLELVIDRNPELEAEVRKSARELHTQTKAEPVLDLQKYSSLMKLFNVTAYVFRFITNCKVAPEGRKTTPLDPLNPYVDDNGLLRVGGHLRHSDLPFHTKYPVLLPNQHPLVRLLVRDEHIRHLHAGVDQTLSNLCQRYWIANGRSVVKQVIKECVTCRKENAKPFLQKMSDLPRERVVEVLPFENTGLDIAGPLYARKGNFVRKALDRFFARRGQPRIIQSDNFTSFKEIARNLNELVLETHRRLTSKRIEWKYITMVWRLMGTFGSVCEDSAEEGTGQNVTRREGVSHSTVRNRGTSRAPPHAPYDPNHHGQTTDTVGRLTRRWRYRKKLIAHFWKRWRSENIVSFCTQSKWRGDGTEPKAGDVVLIAEDDLNKGRWMMGRVLELFHGRDGVVRLVRLKVAKGEITRPTKKLRLLEPAIAASVAKQFLGQRVLGPYIQLLLLITPPCAVFLMSKDIGRVRQRFYWPQQREDVEDWCWACQTCAARAALTKRLQAPMQIHPVGQPFQRVGMDLVGPLEETRRGNRYVLVVCDYFSKWPEAFPLPDAEADTVATALVNGIFCRYGALETLHSDQGRNFEAGMIAEVCWLFGIAKTRTTAYHPQSDGLVERMNRTLIDMLAKVSVDQPEDWDVHLDRVLLAYRSSVHHTTGATPCRIIFGRELRLLVDVVYGLLQGMQAETTGYTSSDCARNPSRCSTQSEPKQCWSSADKSHGETKRLMDMRKNQATKCGYRCP</sequence>
<dbReference type="EMBL" id="JYDU01000238">
    <property type="protein sequence ID" value="KRX88399.1"/>
    <property type="molecule type" value="Genomic_DNA"/>
</dbReference>
<dbReference type="GO" id="GO:0003676">
    <property type="term" value="F:nucleic acid binding"/>
    <property type="evidence" value="ECO:0007669"/>
    <property type="project" value="InterPro"/>
</dbReference>
<evidence type="ECO:0000313" key="3">
    <source>
        <dbReference type="EMBL" id="KRX88399.1"/>
    </source>
</evidence>
<dbReference type="Proteomes" id="UP000054815">
    <property type="component" value="Unassembled WGS sequence"/>
</dbReference>
<dbReference type="Pfam" id="PF05380">
    <property type="entry name" value="Peptidase_A17"/>
    <property type="match status" value="2"/>
</dbReference>
<dbReference type="Pfam" id="PF17921">
    <property type="entry name" value="Integrase_H2C2"/>
    <property type="match status" value="2"/>
</dbReference>
<dbReference type="Gene3D" id="1.10.340.70">
    <property type="match status" value="1"/>
</dbReference>
<dbReference type="Pfam" id="PF18701">
    <property type="entry name" value="DUF5641"/>
    <property type="match status" value="1"/>
</dbReference>
<dbReference type="FunFam" id="3.30.420.10:FF:000032">
    <property type="entry name" value="Retrovirus-related Pol polyprotein from transposon 297-like Protein"/>
    <property type="match status" value="1"/>
</dbReference>
<dbReference type="AlphaFoldDB" id="A0A0V0XK92"/>
<feature type="domain" description="Integrase catalytic" evidence="2">
    <location>
        <begin position="716"/>
        <end position="875"/>
    </location>
</feature>
<evidence type="ECO:0000259" key="2">
    <source>
        <dbReference type="PROSITE" id="PS50994"/>
    </source>
</evidence>
<dbReference type="InterPro" id="IPR012337">
    <property type="entry name" value="RNaseH-like_sf"/>
</dbReference>
<organism evidence="3 4">
    <name type="scientific">Trichinella pseudospiralis</name>
    <name type="common">Parasitic roundworm</name>
    <dbReference type="NCBI Taxonomy" id="6337"/>
    <lineage>
        <taxon>Eukaryota</taxon>
        <taxon>Metazoa</taxon>
        <taxon>Ecdysozoa</taxon>
        <taxon>Nematoda</taxon>
        <taxon>Enoplea</taxon>
        <taxon>Dorylaimia</taxon>
        <taxon>Trichinellida</taxon>
        <taxon>Trichinellidae</taxon>
        <taxon>Trichinella</taxon>
    </lineage>
</organism>
<dbReference type="STRING" id="6337.A0A0V0XK92"/>
<evidence type="ECO:0000313" key="4">
    <source>
        <dbReference type="Proteomes" id="UP000054815"/>
    </source>
</evidence>
<dbReference type="CDD" id="cd06222">
    <property type="entry name" value="RNase_H_like"/>
    <property type="match status" value="1"/>
</dbReference>
<dbReference type="Pfam" id="PF00665">
    <property type="entry name" value="rve"/>
    <property type="match status" value="1"/>
</dbReference>
<dbReference type="Gene3D" id="3.30.420.10">
    <property type="entry name" value="Ribonuclease H-like superfamily/Ribonuclease H"/>
    <property type="match status" value="1"/>
</dbReference>
<dbReference type="InterPro" id="IPR044730">
    <property type="entry name" value="RNase_H-like_dom_plant"/>
</dbReference>
<dbReference type="InterPro" id="IPR036397">
    <property type="entry name" value="RNaseH_sf"/>
</dbReference>
<dbReference type="InterPro" id="IPR040676">
    <property type="entry name" value="DUF5641"/>
</dbReference>
<feature type="compositionally biased region" description="Polar residues" evidence="1">
    <location>
        <begin position="503"/>
        <end position="512"/>
    </location>
</feature>
<dbReference type="GO" id="GO:0015074">
    <property type="term" value="P:DNA integration"/>
    <property type="evidence" value="ECO:0007669"/>
    <property type="project" value="InterPro"/>
</dbReference>
<name>A0A0V0XK92_TRIPS</name>
<reference evidence="3 4" key="1">
    <citation type="submission" date="2015-01" db="EMBL/GenBank/DDBJ databases">
        <title>Evolution of Trichinella species and genotypes.</title>
        <authorList>
            <person name="Korhonen P.K."/>
            <person name="Edoardo P."/>
            <person name="Giuseppe L.R."/>
            <person name="Gasser R.B."/>
        </authorList>
    </citation>
    <scope>NUCLEOTIDE SEQUENCE [LARGE SCALE GENOMIC DNA]</scope>
    <source>
        <strain evidence="3">ISS141</strain>
    </source>
</reference>
<evidence type="ECO:0000256" key="1">
    <source>
        <dbReference type="SAM" id="MobiDB-lite"/>
    </source>
</evidence>